<dbReference type="EMBL" id="JAWDGP010003672">
    <property type="protein sequence ID" value="KAK3771830.1"/>
    <property type="molecule type" value="Genomic_DNA"/>
</dbReference>
<organism evidence="1 2">
    <name type="scientific">Elysia crispata</name>
    <name type="common">lettuce slug</name>
    <dbReference type="NCBI Taxonomy" id="231223"/>
    <lineage>
        <taxon>Eukaryota</taxon>
        <taxon>Metazoa</taxon>
        <taxon>Spiralia</taxon>
        <taxon>Lophotrochozoa</taxon>
        <taxon>Mollusca</taxon>
        <taxon>Gastropoda</taxon>
        <taxon>Heterobranchia</taxon>
        <taxon>Euthyneura</taxon>
        <taxon>Panpulmonata</taxon>
        <taxon>Sacoglossa</taxon>
        <taxon>Placobranchoidea</taxon>
        <taxon>Plakobranchidae</taxon>
        <taxon>Elysia</taxon>
    </lineage>
</organism>
<gene>
    <name evidence="1" type="ORF">RRG08_028738</name>
</gene>
<evidence type="ECO:0000313" key="1">
    <source>
        <dbReference type="EMBL" id="KAK3771830.1"/>
    </source>
</evidence>
<name>A0AAE0ZM21_9GAST</name>
<keyword evidence="2" id="KW-1185">Reference proteome</keyword>
<accession>A0AAE0ZM21</accession>
<protein>
    <submittedName>
        <fullName evidence="1">Uncharacterized protein</fullName>
    </submittedName>
</protein>
<proteinExistence type="predicted"/>
<evidence type="ECO:0000313" key="2">
    <source>
        <dbReference type="Proteomes" id="UP001283361"/>
    </source>
</evidence>
<dbReference type="AlphaFoldDB" id="A0AAE0ZM21"/>
<dbReference type="Proteomes" id="UP001283361">
    <property type="component" value="Unassembled WGS sequence"/>
</dbReference>
<sequence>MHKASVIVRTLDADVLTRSRYGSTSKNHGAPESSPRLYLVCILINRPRVSAGNIWILKLLSCDLKLLLTANLKCRFKVDNFGISRYMDYPDLPGGGMTV</sequence>
<reference evidence="1" key="1">
    <citation type="journal article" date="2023" name="G3 (Bethesda)">
        <title>A reference genome for the long-term kleptoplast-retaining sea slug Elysia crispata morphotype clarki.</title>
        <authorList>
            <person name="Eastman K.E."/>
            <person name="Pendleton A.L."/>
            <person name="Shaikh M.A."/>
            <person name="Suttiyut T."/>
            <person name="Ogas R."/>
            <person name="Tomko P."/>
            <person name="Gavelis G."/>
            <person name="Widhalm J.R."/>
            <person name="Wisecaver J.H."/>
        </authorList>
    </citation>
    <scope>NUCLEOTIDE SEQUENCE</scope>
    <source>
        <strain evidence="1">ECLA1</strain>
    </source>
</reference>
<comment type="caution">
    <text evidence="1">The sequence shown here is derived from an EMBL/GenBank/DDBJ whole genome shotgun (WGS) entry which is preliminary data.</text>
</comment>